<dbReference type="Gene3D" id="3.40.50.720">
    <property type="entry name" value="NAD(P)-binding Rossmann-like Domain"/>
    <property type="match status" value="1"/>
</dbReference>
<dbReference type="RefSeq" id="WP_174766927.1">
    <property type="nucleotide sequence ID" value="NZ_AP019695.1"/>
</dbReference>
<gene>
    <name evidence="3" type="ORF">Aargi30884_20320</name>
</gene>
<dbReference type="PANTHER" id="PTHR42760">
    <property type="entry name" value="SHORT-CHAIN DEHYDROGENASES/REDUCTASES FAMILY MEMBER"/>
    <property type="match status" value="1"/>
</dbReference>
<organism evidence="3 4">
    <name type="scientific">Amedibacterium intestinale</name>
    <dbReference type="NCBI Taxonomy" id="2583452"/>
    <lineage>
        <taxon>Bacteria</taxon>
        <taxon>Bacillati</taxon>
        <taxon>Bacillota</taxon>
        <taxon>Erysipelotrichia</taxon>
        <taxon>Erysipelotrichales</taxon>
        <taxon>Erysipelotrichaceae</taxon>
        <taxon>Amedibacterium</taxon>
    </lineage>
</organism>
<dbReference type="FunFam" id="3.40.50.720:FF:000084">
    <property type="entry name" value="Short-chain dehydrogenase reductase"/>
    <property type="match status" value="1"/>
</dbReference>
<dbReference type="InterPro" id="IPR002347">
    <property type="entry name" value="SDR_fam"/>
</dbReference>
<dbReference type="GO" id="GO:0016616">
    <property type="term" value="F:oxidoreductase activity, acting on the CH-OH group of donors, NAD or NADP as acceptor"/>
    <property type="evidence" value="ECO:0007669"/>
    <property type="project" value="TreeGrafter"/>
</dbReference>
<dbReference type="PRINTS" id="PR00080">
    <property type="entry name" value="SDRFAMILY"/>
</dbReference>
<dbReference type="KEGG" id="aarg:Aargi30884_20320"/>
<dbReference type="InterPro" id="IPR020904">
    <property type="entry name" value="Sc_DH/Rdtase_CS"/>
</dbReference>
<dbReference type="Pfam" id="PF13561">
    <property type="entry name" value="adh_short_C2"/>
    <property type="match status" value="1"/>
</dbReference>
<dbReference type="PROSITE" id="PS00061">
    <property type="entry name" value="ADH_SHORT"/>
    <property type="match status" value="1"/>
</dbReference>
<accession>A0A6N4TK46</accession>
<name>A0A6N4TK46_9FIRM</name>
<dbReference type="Proteomes" id="UP000464754">
    <property type="component" value="Chromosome"/>
</dbReference>
<comment type="similarity">
    <text evidence="1">Belongs to the short-chain dehydrogenases/reductases (SDR) family.</text>
</comment>
<reference evidence="4" key="1">
    <citation type="submission" date="2019-05" db="EMBL/GenBank/DDBJ databases">
        <title>Complete genome sequencing of Absiella argi strain JCM 30884.</title>
        <authorList>
            <person name="Sakamoto M."/>
            <person name="Murakami T."/>
            <person name="Mori H."/>
        </authorList>
    </citation>
    <scope>NUCLEOTIDE SEQUENCE [LARGE SCALE GENOMIC DNA]</scope>
    <source>
        <strain evidence="4">JCM 30884</strain>
    </source>
</reference>
<dbReference type="EMBL" id="AP019695">
    <property type="protein sequence ID" value="BBK23129.1"/>
    <property type="molecule type" value="Genomic_DNA"/>
</dbReference>
<keyword evidence="4" id="KW-1185">Reference proteome</keyword>
<evidence type="ECO:0000313" key="4">
    <source>
        <dbReference type="Proteomes" id="UP000464754"/>
    </source>
</evidence>
<dbReference type="AlphaFoldDB" id="A0A6N4TK46"/>
<proteinExistence type="inferred from homology"/>
<dbReference type="GO" id="GO:0008206">
    <property type="term" value="P:bile acid metabolic process"/>
    <property type="evidence" value="ECO:0007669"/>
    <property type="project" value="UniProtKB-ARBA"/>
</dbReference>
<dbReference type="SUPFAM" id="SSF51735">
    <property type="entry name" value="NAD(P)-binding Rossmann-fold domains"/>
    <property type="match status" value="1"/>
</dbReference>
<dbReference type="PRINTS" id="PR00081">
    <property type="entry name" value="GDHRDH"/>
</dbReference>
<dbReference type="InterPro" id="IPR036291">
    <property type="entry name" value="NAD(P)-bd_dom_sf"/>
</dbReference>
<sequence>MIKRVLITGGAGGIGKHLASAYSKEGYEVFVLDKELCSFQEKNIHTFQVDLCQNDEIKICFQQIQEQFGCIHVLINNGAVSKFHKPVNEIEIDEFSKVIHTNLIGAFVCCKEFVKQHDPVCFGRIINIASTRFHQNEKDWEAYGASKGGLVSLTNSLCVSLSNTNITVNAISPGWIETEDYEHLTLKDHKQHPSGRVGKPQDIVNVCLFLSKEENDFINGANIIVDGGMTKKMIYVEE</sequence>
<keyword evidence="2" id="KW-0560">Oxidoreductase</keyword>
<evidence type="ECO:0000256" key="1">
    <source>
        <dbReference type="ARBA" id="ARBA00006484"/>
    </source>
</evidence>
<evidence type="ECO:0000256" key="2">
    <source>
        <dbReference type="ARBA" id="ARBA00023002"/>
    </source>
</evidence>
<protein>
    <submittedName>
        <fullName evidence="3">Oxidoreductase</fullName>
    </submittedName>
</protein>
<evidence type="ECO:0000313" key="3">
    <source>
        <dbReference type="EMBL" id="BBK23129.1"/>
    </source>
</evidence>